<protein>
    <submittedName>
        <fullName evidence="3">Glycoside hydrolase family 30 protein</fullName>
    </submittedName>
</protein>
<feature type="signal peptide" evidence="1">
    <location>
        <begin position="1"/>
        <end position="20"/>
    </location>
</feature>
<accession>A0AB34FL25</accession>
<sequence length="483" mass="55492">MRFFHFLCVMAACLGAQALANKTLTIDPTSNFGTWEGWGASLSWWAKAFGYRDDLADMFFSRRQHLFNGHVAVPGLGFNVVRYNAGASSYNVFQFSMMETSPNFRKTHHIEGFWLHWNEGWFSGKTWDWFVDPQQRAMMQKAKERGADVFELYSNSPMWWMCYNHNPSGSSGGTRDNLQSWNYDNHVHYLFEIAQQARFYWGITFQSIAPFNEPSSTWNGDNGTQEGCFYSPSTMDNIIHRLRDRLSDTDSPTFISGVEEHSYDRAISTWRSLNQTTKRIVKRINVHGYQGQAGGRDELYRLARATRRRLWMSEYEDEDETGVIMLMNIFSDFASLHPTAWVYRQVVDDPYKGLIVGDKESLLLGIVNLKYFVLAQVSRHIRPGMRILANPDNSSIAAYDASKKKLAIVAANWHSAPTRNITFDLSRFGKLGPGASAIPRWSTEIGGTDRYVKYNDTKMTGGRFTVEFQYRQVQSFEVDDVTL</sequence>
<dbReference type="GO" id="GO:0004553">
    <property type="term" value="F:hydrolase activity, hydrolyzing O-glycosyl compounds"/>
    <property type="evidence" value="ECO:0007669"/>
    <property type="project" value="InterPro"/>
</dbReference>
<evidence type="ECO:0000313" key="4">
    <source>
        <dbReference type="Proteomes" id="UP001163105"/>
    </source>
</evidence>
<dbReference type="AlphaFoldDB" id="A0AB34FL25"/>
<dbReference type="PANTHER" id="PTHR42767">
    <property type="entry name" value="ENDO-BETA-1,6-GALACTANASE"/>
    <property type="match status" value="1"/>
</dbReference>
<feature type="domain" description="Endo-beta-1,6-galactanase-like" evidence="2">
    <location>
        <begin position="23"/>
        <end position="259"/>
    </location>
</feature>
<dbReference type="Pfam" id="PF14587">
    <property type="entry name" value="Glyco_hydr_30_2"/>
    <property type="match status" value="1"/>
</dbReference>
<dbReference type="Gene3D" id="2.60.40.1180">
    <property type="entry name" value="Golgi alpha-mannosidase II"/>
    <property type="match status" value="1"/>
</dbReference>
<reference evidence="3" key="1">
    <citation type="submission" date="2023-01" db="EMBL/GenBank/DDBJ databases">
        <title>The growth and conidiation of Purpureocillium lavendulum are regulated by nitrogen source and histone H3K14 acetylation.</title>
        <authorList>
            <person name="Tang P."/>
            <person name="Han J."/>
            <person name="Zhang C."/>
            <person name="Tang P."/>
            <person name="Qi F."/>
            <person name="Zhang K."/>
            <person name="Liang L."/>
        </authorList>
    </citation>
    <scope>NUCLEOTIDE SEQUENCE</scope>
    <source>
        <strain evidence="3">YMF1.00683</strain>
    </source>
</reference>
<keyword evidence="4" id="KW-1185">Reference proteome</keyword>
<evidence type="ECO:0000259" key="2">
    <source>
        <dbReference type="Pfam" id="PF14587"/>
    </source>
</evidence>
<dbReference type="PANTHER" id="PTHR42767:SF1">
    <property type="entry name" value="ENDO-BETA-1,6-GALACTANASE-LIKE DOMAIN-CONTAINING PROTEIN"/>
    <property type="match status" value="1"/>
</dbReference>
<proteinExistence type="predicted"/>
<dbReference type="Gene3D" id="3.20.20.80">
    <property type="entry name" value="Glycosidases"/>
    <property type="match status" value="1"/>
</dbReference>
<evidence type="ECO:0000313" key="3">
    <source>
        <dbReference type="EMBL" id="KAJ6440094.1"/>
    </source>
</evidence>
<dbReference type="InterPro" id="IPR039743">
    <property type="entry name" value="6GAL/EXGAL"/>
</dbReference>
<feature type="chain" id="PRO_5044225212" evidence="1">
    <location>
        <begin position="21"/>
        <end position="483"/>
    </location>
</feature>
<evidence type="ECO:0000256" key="1">
    <source>
        <dbReference type="SAM" id="SignalP"/>
    </source>
</evidence>
<dbReference type="EMBL" id="JAQHRD010000006">
    <property type="protein sequence ID" value="KAJ6440094.1"/>
    <property type="molecule type" value="Genomic_DNA"/>
</dbReference>
<dbReference type="Proteomes" id="UP001163105">
    <property type="component" value="Unassembled WGS sequence"/>
</dbReference>
<organism evidence="3 4">
    <name type="scientific">Purpureocillium lavendulum</name>
    <dbReference type="NCBI Taxonomy" id="1247861"/>
    <lineage>
        <taxon>Eukaryota</taxon>
        <taxon>Fungi</taxon>
        <taxon>Dikarya</taxon>
        <taxon>Ascomycota</taxon>
        <taxon>Pezizomycotina</taxon>
        <taxon>Sordariomycetes</taxon>
        <taxon>Hypocreomycetidae</taxon>
        <taxon>Hypocreales</taxon>
        <taxon>Ophiocordycipitaceae</taxon>
        <taxon>Purpureocillium</taxon>
    </lineage>
</organism>
<name>A0AB34FL25_9HYPO</name>
<dbReference type="InterPro" id="IPR039514">
    <property type="entry name" value="6GAL-like"/>
</dbReference>
<keyword evidence="1" id="KW-0732">Signal</keyword>
<gene>
    <name evidence="3" type="primary">6GAL</name>
    <name evidence="3" type="ORF">O9K51_07985</name>
</gene>
<dbReference type="InterPro" id="IPR017853">
    <property type="entry name" value="GH"/>
</dbReference>
<keyword evidence="3" id="KW-0378">Hydrolase</keyword>
<dbReference type="SUPFAM" id="SSF51445">
    <property type="entry name" value="(Trans)glycosidases"/>
    <property type="match status" value="1"/>
</dbReference>
<comment type="caution">
    <text evidence="3">The sequence shown here is derived from an EMBL/GenBank/DDBJ whole genome shotgun (WGS) entry which is preliminary data.</text>
</comment>
<dbReference type="InterPro" id="IPR013780">
    <property type="entry name" value="Glyco_hydro_b"/>
</dbReference>